<accession>A0AB39ZE15</accession>
<protein>
    <submittedName>
        <fullName evidence="3">Uncharacterized protein</fullName>
    </submittedName>
</protein>
<feature type="region of interest" description="Disordered" evidence="1">
    <location>
        <begin position="120"/>
        <end position="157"/>
    </location>
</feature>
<proteinExistence type="predicted"/>
<sequence>MALADESNFAYVKQVALDWRELVREKRQSQMLSPTLSMLAEESQLRMAETKSRTQSMIPAERRDSSFYRHRFSLQSKPLEIEQQEVGSMEPARIKVSENVHLFIYQPIPVSPSVRASIIPFSPSDQSITSTKLEEPVEEDAPAARVEPGVSPDPTSP</sequence>
<evidence type="ECO:0000256" key="1">
    <source>
        <dbReference type="SAM" id="MobiDB-lite"/>
    </source>
</evidence>
<keyword evidence="2" id="KW-1185">Reference proteome</keyword>
<gene>
    <name evidence="3" type="primary">LOC108012806</name>
</gene>
<dbReference type="RefSeq" id="XP_016933733.2">
    <property type="nucleotide sequence ID" value="XM_017078244.4"/>
</dbReference>
<organism evidence="2 3">
    <name type="scientific">Drosophila suzukii</name>
    <name type="common">Spotted-wing drosophila fruit fly</name>
    <dbReference type="NCBI Taxonomy" id="28584"/>
    <lineage>
        <taxon>Eukaryota</taxon>
        <taxon>Metazoa</taxon>
        <taxon>Ecdysozoa</taxon>
        <taxon>Arthropoda</taxon>
        <taxon>Hexapoda</taxon>
        <taxon>Insecta</taxon>
        <taxon>Pterygota</taxon>
        <taxon>Neoptera</taxon>
        <taxon>Endopterygota</taxon>
        <taxon>Diptera</taxon>
        <taxon>Brachycera</taxon>
        <taxon>Muscomorpha</taxon>
        <taxon>Ephydroidea</taxon>
        <taxon>Drosophilidae</taxon>
        <taxon>Drosophila</taxon>
        <taxon>Sophophora</taxon>
    </lineage>
</organism>
<dbReference type="GeneID" id="108012806"/>
<name>A0AB39ZE15_DROSZ</name>
<evidence type="ECO:0000313" key="2">
    <source>
        <dbReference type="Proteomes" id="UP001652628"/>
    </source>
</evidence>
<dbReference type="Proteomes" id="UP001652628">
    <property type="component" value="Chromosome 3"/>
</dbReference>
<evidence type="ECO:0000313" key="3">
    <source>
        <dbReference type="RefSeq" id="XP_016933733.2"/>
    </source>
</evidence>
<dbReference type="AlphaFoldDB" id="A0AB39ZE15"/>
<reference evidence="3" key="1">
    <citation type="submission" date="2025-08" db="UniProtKB">
        <authorList>
            <consortium name="RefSeq"/>
        </authorList>
    </citation>
    <scope>IDENTIFICATION</scope>
</reference>